<evidence type="ECO:0000313" key="3">
    <source>
        <dbReference type="Proteomes" id="UP000634136"/>
    </source>
</evidence>
<sequence>MRRRANEKNLKEMRVFNRPFGTLLPEISLKSQFKGLVEKINLFNTRVGDIAMDENENGNV</sequence>
<dbReference type="EMBL" id="JAAIUW010000007">
    <property type="protein sequence ID" value="KAF7824361.1"/>
    <property type="molecule type" value="Genomic_DNA"/>
</dbReference>
<reference evidence="2" key="1">
    <citation type="submission" date="2020-09" db="EMBL/GenBank/DDBJ databases">
        <title>Genome-Enabled Discovery of Anthraquinone Biosynthesis in Senna tora.</title>
        <authorList>
            <person name="Kang S.-H."/>
            <person name="Pandey R.P."/>
            <person name="Lee C.-M."/>
            <person name="Sim J.-S."/>
            <person name="Jeong J.-T."/>
            <person name="Choi B.-S."/>
            <person name="Jung M."/>
            <person name="Ginzburg D."/>
            <person name="Zhao K."/>
            <person name="Won S.Y."/>
            <person name="Oh T.-J."/>
            <person name="Yu Y."/>
            <person name="Kim N.-H."/>
            <person name="Lee O.R."/>
            <person name="Lee T.-H."/>
            <person name="Bashyal P."/>
            <person name="Kim T.-S."/>
            <person name="Lee W.-H."/>
            <person name="Kawkins C."/>
            <person name="Kim C.-K."/>
            <person name="Kim J.S."/>
            <person name="Ahn B.O."/>
            <person name="Rhee S.Y."/>
            <person name="Sohng J.K."/>
        </authorList>
    </citation>
    <scope>NUCLEOTIDE SEQUENCE</scope>
    <source>
        <tissue evidence="2">Leaf</tissue>
    </source>
</reference>
<keyword evidence="3" id="KW-1185">Reference proteome</keyword>
<dbReference type="EMBL" id="JAAIUW010000007">
    <property type="protein sequence ID" value="KAF7824354.1"/>
    <property type="molecule type" value="Genomic_DNA"/>
</dbReference>
<accession>A0A834WM65</accession>
<name>A0A834WM65_9FABA</name>
<protein>
    <submittedName>
        <fullName evidence="2">Uncharacterized protein</fullName>
    </submittedName>
</protein>
<evidence type="ECO:0000313" key="1">
    <source>
        <dbReference type="EMBL" id="KAF7824354.1"/>
    </source>
</evidence>
<comment type="caution">
    <text evidence="2">The sequence shown here is derived from an EMBL/GenBank/DDBJ whole genome shotgun (WGS) entry which is preliminary data.</text>
</comment>
<dbReference type="Proteomes" id="UP000634136">
    <property type="component" value="Unassembled WGS sequence"/>
</dbReference>
<dbReference type="AlphaFoldDB" id="A0A834WM65"/>
<evidence type="ECO:0000313" key="2">
    <source>
        <dbReference type="EMBL" id="KAF7824361.1"/>
    </source>
</evidence>
<organism evidence="2 3">
    <name type="scientific">Senna tora</name>
    <dbReference type="NCBI Taxonomy" id="362788"/>
    <lineage>
        <taxon>Eukaryota</taxon>
        <taxon>Viridiplantae</taxon>
        <taxon>Streptophyta</taxon>
        <taxon>Embryophyta</taxon>
        <taxon>Tracheophyta</taxon>
        <taxon>Spermatophyta</taxon>
        <taxon>Magnoliopsida</taxon>
        <taxon>eudicotyledons</taxon>
        <taxon>Gunneridae</taxon>
        <taxon>Pentapetalae</taxon>
        <taxon>rosids</taxon>
        <taxon>fabids</taxon>
        <taxon>Fabales</taxon>
        <taxon>Fabaceae</taxon>
        <taxon>Caesalpinioideae</taxon>
        <taxon>Cassia clade</taxon>
        <taxon>Senna</taxon>
    </lineage>
</organism>
<gene>
    <name evidence="1" type="ORF">G2W53_022498</name>
    <name evidence="2" type="ORF">G2W53_022505</name>
</gene>
<proteinExistence type="predicted"/>